<dbReference type="SUPFAM" id="SSF55856">
    <property type="entry name" value="Cytochrome b5-like heme/steroid binding domain"/>
    <property type="match status" value="1"/>
</dbReference>
<dbReference type="InterPro" id="IPR001199">
    <property type="entry name" value="Cyt_B5-like_heme/steroid-bd"/>
</dbReference>
<evidence type="ECO:0000259" key="8">
    <source>
        <dbReference type="SMART" id="SM01117"/>
    </source>
</evidence>
<dbReference type="STRING" id="436017.A4RXX7"/>
<proteinExistence type="inferred from homology"/>
<name>A4RXX7_OSTLU</name>
<dbReference type="Gramene" id="ABO96123">
    <property type="protein sequence ID" value="ABO96123"/>
    <property type="gene ID" value="OSTLU_38393"/>
</dbReference>
<dbReference type="GO" id="GO:0005496">
    <property type="term" value="F:steroid binding"/>
    <property type="evidence" value="ECO:0007669"/>
    <property type="project" value="UniProtKB-KW"/>
</dbReference>
<dbReference type="Gene3D" id="3.10.120.10">
    <property type="entry name" value="Cytochrome b5-like heme/steroid binding domain"/>
    <property type="match status" value="1"/>
</dbReference>
<dbReference type="SMART" id="SM01117">
    <property type="entry name" value="Cyt-b5"/>
    <property type="match status" value="1"/>
</dbReference>
<dbReference type="HOGENOM" id="CLU_042860_3_1_1"/>
<dbReference type="RefSeq" id="XP_001417830.1">
    <property type="nucleotide sequence ID" value="XM_001417793.1"/>
</dbReference>
<dbReference type="PANTHER" id="PTHR10281:SF72">
    <property type="entry name" value="NEUDESIN"/>
    <property type="match status" value="1"/>
</dbReference>
<feature type="domain" description="Cytochrome b5 heme-binding" evidence="8">
    <location>
        <begin position="6"/>
        <end position="102"/>
    </location>
</feature>
<evidence type="ECO:0000313" key="10">
    <source>
        <dbReference type="Proteomes" id="UP000001568"/>
    </source>
</evidence>
<dbReference type="GO" id="GO:0016020">
    <property type="term" value="C:membrane"/>
    <property type="evidence" value="ECO:0007669"/>
    <property type="project" value="TreeGrafter"/>
</dbReference>
<reference evidence="9 10" key="1">
    <citation type="journal article" date="2007" name="Proc. Natl. Acad. Sci. U.S.A.">
        <title>The tiny eukaryote Ostreococcus provides genomic insights into the paradox of plankton speciation.</title>
        <authorList>
            <person name="Palenik B."/>
            <person name="Grimwood J."/>
            <person name="Aerts A."/>
            <person name="Rouze P."/>
            <person name="Salamov A."/>
            <person name="Putnam N."/>
            <person name="Dupont C."/>
            <person name="Jorgensen R."/>
            <person name="Derelle E."/>
            <person name="Rombauts S."/>
            <person name="Zhou K."/>
            <person name="Otillar R."/>
            <person name="Merchant S.S."/>
            <person name="Podell S."/>
            <person name="Gaasterland T."/>
            <person name="Napoli C."/>
            <person name="Gendler K."/>
            <person name="Manuell A."/>
            <person name="Tai V."/>
            <person name="Vallon O."/>
            <person name="Piganeau G."/>
            <person name="Jancek S."/>
            <person name="Heijde M."/>
            <person name="Jabbari K."/>
            <person name="Bowler C."/>
            <person name="Lohr M."/>
            <person name="Robbens S."/>
            <person name="Werner G."/>
            <person name="Dubchak I."/>
            <person name="Pazour G.J."/>
            <person name="Ren Q."/>
            <person name="Paulsen I."/>
            <person name="Delwiche C."/>
            <person name="Schmutz J."/>
            <person name="Rokhsar D."/>
            <person name="Van de Peer Y."/>
            <person name="Moreau H."/>
            <person name="Grigoriev I.V."/>
        </authorList>
    </citation>
    <scope>NUCLEOTIDE SEQUENCE [LARGE SCALE GENOMIC DNA]</scope>
    <source>
        <strain evidence="9 10">CCE9901</strain>
    </source>
</reference>
<dbReference type="KEGG" id="olu:OSTLU_38393"/>
<gene>
    <name evidence="9" type="ORF">OSTLU_38393</name>
</gene>
<evidence type="ECO:0000256" key="2">
    <source>
        <dbReference type="ARBA" id="ARBA00022617"/>
    </source>
</evidence>
<dbReference type="GO" id="GO:0005783">
    <property type="term" value="C:endoplasmic reticulum"/>
    <property type="evidence" value="ECO:0007669"/>
    <property type="project" value="UniProtKB-SubCell"/>
</dbReference>
<dbReference type="InterPro" id="IPR036400">
    <property type="entry name" value="Cyt_B5-like_heme/steroid_sf"/>
</dbReference>
<dbReference type="Proteomes" id="UP000001568">
    <property type="component" value="Chromosome 5"/>
</dbReference>
<comment type="similarity">
    <text evidence="7">Belongs to the cytochrome b5 family. MAPR subfamily.</text>
</comment>
<dbReference type="OrthoDB" id="547796at2759"/>
<evidence type="ECO:0000256" key="3">
    <source>
        <dbReference type="ARBA" id="ARBA00022665"/>
    </source>
</evidence>
<dbReference type="EMBL" id="CP000585">
    <property type="protein sequence ID" value="ABO96123.1"/>
    <property type="molecule type" value="Genomic_DNA"/>
</dbReference>
<evidence type="ECO:0000256" key="1">
    <source>
        <dbReference type="ARBA" id="ARBA00004240"/>
    </source>
</evidence>
<keyword evidence="5" id="KW-0256">Endoplasmic reticulum</keyword>
<keyword evidence="10" id="KW-1185">Reference proteome</keyword>
<organism evidence="9 10">
    <name type="scientific">Ostreococcus lucimarinus (strain CCE9901)</name>
    <dbReference type="NCBI Taxonomy" id="436017"/>
    <lineage>
        <taxon>Eukaryota</taxon>
        <taxon>Viridiplantae</taxon>
        <taxon>Chlorophyta</taxon>
        <taxon>Mamiellophyceae</taxon>
        <taxon>Mamiellales</taxon>
        <taxon>Bathycoccaceae</taxon>
        <taxon>Ostreococcus</taxon>
    </lineage>
</organism>
<dbReference type="GO" id="GO:0046872">
    <property type="term" value="F:metal ion binding"/>
    <property type="evidence" value="ECO:0007669"/>
    <property type="project" value="UniProtKB-KW"/>
</dbReference>
<protein>
    <recommendedName>
        <fullName evidence="8">Cytochrome b5 heme-binding domain-containing protein</fullName>
    </recommendedName>
</protein>
<keyword evidence="3" id="KW-0754">Steroid-binding</keyword>
<dbReference type="OMA" id="PGGSYCM"/>
<evidence type="ECO:0000256" key="7">
    <source>
        <dbReference type="ARBA" id="ARBA00038357"/>
    </source>
</evidence>
<dbReference type="PANTHER" id="PTHR10281">
    <property type="entry name" value="MEMBRANE-ASSOCIATED PROGESTERONE RECEPTOR COMPONENT-RELATED"/>
    <property type="match status" value="1"/>
</dbReference>
<keyword evidence="2" id="KW-0349">Heme</keyword>
<evidence type="ECO:0000313" key="9">
    <source>
        <dbReference type="EMBL" id="ABO96123.1"/>
    </source>
</evidence>
<accession>A4RXX7</accession>
<dbReference type="FunFam" id="3.10.120.10:FF:000003">
    <property type="entry name" value="membrane-associated progesterone receptor component 1"/>
    <property type="match status" value="1"/>
</dbReference>
<dbReference type="eggNOG" id="KOG1110">
    <property type="taxonomic scope" value="Eukaryota"/>
</dbReference>
<comment type="subcellular location">
    <subcellularLocation>
        <location evidence="1">Endoplasmic reticulum</location>
    </subcellularLocation>
</comment>
<dbReference type="Pfam" id="PF00173">
    <property type="entry name" value="Cyt-b5"/>
    <property type="match status" value="1"/>
</dbReference>
<evidence type="ECO:0000256" key="6">
    <source>
        <dbReference type="ARBA" id="ARBA00023004"/>
    </source>
</evidence>
<dbReference type="InterPro" id="IPR050577">
    <property type="entry name" value="MAPR/NEUFC/NENF-like"/>
</dbReference>
<sequence>MPKGDLTTAALRAYDGSDPAKPILLAAKGIVFDVTRGRDFYGKGGPYNAFTGIDCSRALGKVSLEKENLCADVGDFAASERDALNQWVGKFEDKYPVVGKLTDGKYNGKF</sequence>
<dbReference type="AlphaFoldDB" id="A4RXX7"/>
<keyword evidence="6" id="KW-0408">Iron</keyword>
<dbReference type="GeneID" id="5001958"/>
<keyword evidence="3" id="KW-0446">Lipid-binding</keyword>
<keyword evidence="4" id="KW-0479">Metal-binding</keyword>
<evidence type="ECO:0000256" key="5">
    <source>
        <dbReference type="ARBA" id="ARBA00022824"/>
    </source>
</evidence>
<evidence type="ECO:0000256" key="4">
    <source>
        <dbReference type="ARBA" id="ARBA00022723"/>
    </source>
</evidence>